<protein>
    <submittedName>
        <fullName evidence="3">YkyA family protein</fullName>
    </submittedName>
</protein>
<keyword evidence="4" id="KW-1185">Reference proteome</keyword>
<dbReference type="RefSeq" id="WP_192024794.1">
    <property type="nucleotide sequence ID" value="NZ_JACYTN010000004.1"/>
</dbReference>
<dbReference type="PROSITE" id="PS51257">
    <property type="entry name" value="PROKAR_LIPOPROTEIN"/>
    <property type="match status" value="1"/>
</dbReference>
<accession>A0ABR9AXN9</accession>
<evidence type="ECO:0000256" key="1">
    <source>
        <dbReference type="SAM" id="Coils"/>
    </source>
</evidence>
<feature type="signal peptide" evidence="2">
    <location>
        <begin position="1"/>
        <end position="22"/>
    </location>
</feature>
<feature type="coiled-coil region" evidence="1">
    <location>
        <begin position="147"/>
        <end position="184"/>
    </location>
</feature>
<dbReference type="InterPro" id="IPR019454">
    <property type="entry name" value="Lipoprot_YkyA-like"/>
</dbReference>
<name>A0ABR9AXN9_9BACL</name>
<dbReference type="SUPFAM" id="SSF140423">
    <property type="entry name" value="MW0975(SA0943)-like"/>
    <property type="match status" value="1"/>
</dbReference>
<evidence type="ECO:0000256" key="2">
    <source>
        <dbReference type="SAM" id="SignalP"/>
    </source>
</evidence>
<comment type="caution">
    <text evidence="3">The sequence shown here is derived from an EMBL/GenBank/DDBJ whole genome shotgun (WGS) entry which is preliminary data.</text>
</comment>
<dbReference type="Gene3D" id="1.20.120.570">
    <property type="entry name" value="YkyA-like"/>
    <property type="match status" value="1"/>
</dbReference>
<keyword evidence="1" id="KW-0175">Coiled coil</keyword>
<keyword evidence="2" id="KW-0732">Signal</keyword>
<dbReference type="Pfam" id="PF10368">
    <property type="entry name" value="YkyA"/>
    <property type="match status" value="1"/>
</dbReference>
<organism evidence="3 4">
    <name type="scientific">Paenibacillus arenosi</name>
    <dbReference type="NCBI Taxonomy" id="2774142"/>
    <lineage>
        <taxon>Bacteria</taxon>
        <taxon>Bacillati</taxon>
        <taxon>Bacillota</taxon>
        <taxon>Bacilli</taxon>
        <taxon>Bacillales</taxon>
        <taxon>Paenibacillaceae</taxon>
        <taxon>Paenibacillus</taxon>
    </lineage>
</organism>
<evidence type="ECO:0000313" key="3">
    <source>
        <dbReference type="EMBL" id="MBD8498409.1"/>
    </source>
</evidence>
<proteinExistence type="predicted"/>
<gene>
    <name evidence="3" type="ORF">IFO66_08790</name>
</gene>
<sequence length="224" mass="25320">MKSWKNKIGVLAMIVAMATMLAACGAPSSEKLFSSFEQAASTESAASAAFEELKQLESKDQKQYDRILDKGERSNVNVQTLITQTMSSLDQRQQAMMKVKEQVTVAYEHVAKAQSQVDKLEPAQGKDQAAQALTAYTKRYETVQQLASQYEKLIAAERALYEQLKVEQTNLKQLQQAVRERNQQWTQVNQLKQQFNQYTEQFNTNKDAFYKAAGIQTDKANSSK</sequence>
<evidence type="ECO:0000313" key="4">
    <source>
        <dbReference type="Proteomes" id="UP000634529"/>
    </source>
</evidence>
<reference evidence="3 4" key="1">
    <citation type="submission" date="2020-09" db="EMBL/GenBank/DDBJ databases">
        <title>Paenibacillus sp. CAU 1523 isolated from sand of Haeundae Beach.</title>
        <authorList>
            <person name="Kim W."/>
        </authorList>
    </citation>
    <scope>NUCLEOTIDE SEQUENCE [LARGE SCALE GENOMIC DNA]</scope>
    <source>
        <strain evidence="3 4">CAU 1523</strain>
    </source>
</reference>
<feature type="chain" id="PRO_5045559204" evidence="2">
    <location>
        <begin position="23"/>
        <end position="224"/>
    </location>
</feature>
<dbReference type="InterPro" id="IPR036785">
    <property type="entry name" value="YkyA-like_sf"/>
</dbReference>
<dbReference type="EMBL" id="JACYTN010000004">
    <property type="protein sequence ID" value="MBD8498409.1"/>
    <property type="molecule type" value="Genomic_DNA"/>
</dbReference>
<dbReference type="Proteomes" id="UP000634529">
    <property type="component" value="Unassembled WGS sequence"/>
</dbReference>